<feature type="region of interest" description="Disordered" evidence="2">
    <location>
        <begin position="471"/>
        <end position="490"/>
    </location>
</feature>
<evidence type="ECO:0000256" key="1">
    <source>
        <dbReference type="ARBA" id="ARBA00022729"/>
    </source>
</evidence>
<evidence type="ECO:0000313" key="6">
    <source>
        <dbReference type="Proteomes" id="UP000244810"/>
    </source>
</evidence>
<dbReference type="Proteomes" id="UP000244810">
    <property type="component" value="Unassembled WGS sequence"/>
</dbReference>
<dbReference type="EMBL" id="QDDR01000005">
    <property type="protein sequence ID" value="PVE47548.1"/>
    <property type="molecule type" value="Genomic_DNA"/>
</dbReference>
<dbReference type="SUPFAM" id="SSF69318">
    <property type="entry name" value="Integrin alpha N-terminal domain"/>
    <property type="match status" value="1"/>
</dbReference>
<evidence type="ECO:0000259" key="4">
    <source>
        <dbReference type="Pfam" id="PF07593"/>
    </source>
</evidence>
<dbReference type="PANTHER" id="PTHR16026:SF0">
    <property type="entry name" value="CARTILAGE ACIDIC PROTEIN 1"/>
    <property type="match status" value="1"/>
</dbReference>
<feature type="signal peptide" evidence="3">
    <location>
        <begin position="1"/>
        <end position="16"/>
    </location>
</feature>
<feature type="domain" description="ASPIC/UnbV" evidence="4">
    <location>
        <begin position="422"/>
        <end position="486"/>
    </location>
</feature>
<protein>
    <recommendedName>
        <fullName evidence="4">ASPIC/UnbV domain-containing protein</fullName>
    </recommendedName>
</protein>
<dbReference type="PANTHER" id="PTHR16026">
    <property type="entry name" value="CARTILAGE ACIDIC PROTEIN 1"/>
    <property type="match status" value="1"/>
</dbReference>
<comment type="caution">
    <text evidence="5">The sequence shown here is derived from an EMBL/GenBank/DDBJ whole genome shotgun (WGS) entry which is preliminary data.</text>
</comment>
<dbReference type="Pfam" id="PF07593">
    <property type="entry name" value="UnbV_ASPIC"/>
    <property type="match status" value="1"/>
</dbReference>
<accession>A0A2T7USH7</accession>
<dbReference type="InterPro" id="IPR028994">
    <property type="entry name" value="Integrin_alpha_N"/>
</dbReference>
<dbReference type="InterPro" id="IPR011519">
    <property type="entry name" value="UnbV_ASPIC"/>
</dbReference>
<feature type="chain" id="PRO_5015736409" description="ASPIC/UnbV domain-containing protein" evidence="3">
    <location>
        <begin position="17"/>
        <end position="490"/>
    </location>
</feature>
<sequence length="490" mass="52720">MMRWLLPFLLAQPAVASPLFEDLSGTIPDHRYTGGWEHFVGGGVAVFDCNGDARPEILAAGGENPMLLLGNDGGLRFAPVTFPTITGATGAYPLDMDGDGFLDLFILRAGPDMILRGGADCAFADVTQDWGLPQEDRWTTAFTAWWEGERPTLAIGHYVDRSNPNGPFQACDSNSLMSPTPTGWQARALEPGFCALSMLAARDARDRPTLRISNDRHYYVRGGYEQMWDIGRHRFLTPEDGWQNVSLWGMGIASQDLNGDGRDEVMLTSMGDQLLQIAQSDGTYAAAPYAMGTYATLPHDGSDGRPSTGWHAQFGDVDNDGLPDLFIAKGNVDQMPTNAIHDPNDLLMQAPDGSFHQVATEAGIATSERSRGAALADLDGDGRLDLIVVNRRAPMELYRNITPDTGHWLAVDLRQPGGNTRAIGARITVTTDQGSQSQQVTIGGGHAGGQAIPRHFGLGPATSAVIRVDWPDGSSTETEATADQILTLTP</sequence>
<evidence type="ECO:0000256" key="3">
    <source>
        <dbReference type="SAM" id="SignalP"/>
    </source>
</evidence>
<dbReference type="RefSeq" id="WP_107754042.1">
    <property type="nucleotide sequence ID" value="NZ_QBKF01000011.1"/>
</dbReference>
<gene>
    <name evidence="5" type="ORF">DDE23_11980</name>
</gene>
<feature type="compositionally biased region" description="Polar residues" evidence="2">
    <location>
        <begin position="473"/>
        <end position="490"/>
    </location>
</feature>
<dbReference type="Pfam" id="PF13517">
    <property type="entry name" value="FG-GAP_3"/>
    <property type="match status" value="2"/>
</dbReference>
<proteinExistence type="predicted"/>
<dbReference type="AlphaFoldDB" id="A0A2T7USH7"/>
<dbReference type="InterPro" id="IPR013517">
    <property type="entry name" value="FG-GAP"/>
</dbReference>
<evidence type="ECO:0000256" key="2">
    <source>
        <dbReference type="SAM" id="MobiDB-lite"/>
    </source>
</evidence>
<dbReference type="InterPro" id="IPR027039">
    <property type="entry name" value="Crtac1"/>
</dbReference>
<dbReference type="OrthoDB" id="1488578at2"/>
<evidence type="ECO:0000313" key="5">
    <source>
        <dbReference type="EMBL" id="PVE47548.1"/>
    </source>
</evidence>
<dbReference type="Gene3D" id="2.130.10.130">
    <property type="entry name" value="Integrin alpha, N-terminal"/>
    <property type="match status" value="1"/>
</dbReference>
<name>A0A2T7USH7_9RHOB</name>
<reference evidence="5 6" key="1">
    <citation type="journal article" date="2011" name="Syst. Appl. Microbiol.">
        <title>Defluviimonas denitrificans gen. nov., sp. nov., and Pararhodobacter aggregans gen. nov., sp. nov., non-phototrophic Rhodobacteraceae from the biofilter of a marine aquaculture.</title>
        <authorList>
            <person name="Foesel B.U."/>
            <person name="Drake H.L."/>
            <person name="Schramm A."/>
        </authorList>
    </citation>
    <scope>NUCLEOTIDE SEQUENCE [LARGE SCALE GENOMIC DNA]</scope>
    <source>
        <strain evidence="5 6">D1-19</strain>
    </source>
</reference>
<organism evidence="5 6">
    <name type="scientific">Pararhodobacter aggregans</name>
    <dbReference type="NCBI Taxonomy" id="404875"/>
    <lineage>
        <taxon>Bacteria</taxon>
        <taxon>Pseudomonadati</taxon>
        <taxon>Pseudomonadota</taxon>
        <taxon>Alphaproteobacteria</taxon>
        <taxon>Rhodobacterales</taxon>
        <taxon>Paracoccaceae</taxon>
        <taxon>Pararhodobacter</taxon>
    </lineage>
</organism>
<keyword evidence="1 3" id="KW-0732">Signal</keyword>
<keyword evidence="6" id="KW-1185">Reference proteome</keyword>